<dbReference type="InterPro" id="IPR036864">
    <property type="entry name" value="Zn2-C6_fun-type_DNA-bd_sf"/>
</dbReference>
<dbReference type="InterPro" id="IPR050613">
    <property type="entry name" value="Sec_Metabolite_Reg"/>
</dbReference>
<dbReference type="GO" id="GO:0008270">
    <property type="term" value="F:zinc ion binding"/>
    <property type="evidence" value="ECO:0007669"/>
    <property type="project" value="InterPro"/>
</dbReference>
<feature type="compositionally biased region" description="Low complexity" evidence="3">
    <location>
        <begin position="176"/>
        <end position="192"/>
    </location>
</feature>
<keyword evidence="6" id="KW-1185">Reference proteome</keyword>
<evidence type="ECO:0000256" key="3">
    <source>
        <dbReference type="SAM" id="MobiDB-lite"/>
    </source>
</evidence>
<protein>
    <recommendedName>
        <fullName evidence="4">Zn(2)-C6 fungal-type domain-containing protein</fullName>
    </recommendedName>
</protein>
<feature type="region of interest" description="Disordered" evidence="3">
    <location>
        <begin position="107"/>
        <end position="216"/>
    </location>
</feature>
<feature type="domain" description="Zn(2)-C6 fungal-type" evidence="4">
    <location>
        <begin position="43"/>
        <end position="74"/>
    </location>
</feature>
<dbReference type="AlphaFoldDB" id="A0AAW0GLE3"/>
<dbReference type="PROSITE" id="PS00463">
    <property type="entry name" value="ZN2_CY6_FUNGAL_1"/>
    <property type="match status" value="1"/>
</dbReference>
<comment type="subcellular location">
    <subcellularLocation>
        <location evidence="1">Nucleus</location>
    </subcellularLocation>
</comment>
<evidence type="ECO:0000256" key="2">
    <source>
        <dbReference type="ARBA" id="ARBA00023242"/>
    </source>
</evidence>
<organism evidence="5 6">
    <name type="scientific">Cerrena zonata</name>
    <dbReference type="NCBI Taxonomy" id="2478898"/>
    <lineage>
        <taxon>Eukaryota</taxon>
        <taxon>Fungi</taxon>
        <taxon>Dikarya</taxon>
        <taxon>Basidiomycota</taxon>
        <taxon>Agaricomycotina</taxon>
        <taxon>Agaricomycetes</taxon>
        <taxon>Polyporales</taxon>
        <taxon>Cerrenaceae</taxon>
        <taxon>Cerrena</taxon>
    </lineage>
</organism>
<dbReference type="SMART" id="SM00066">
    <property type="entry name" value="GAL4"/>
    <property type="match status" value="1"/>
</dbReference>
<evidence type="ECO:0000256" key="1">
    <source>
        <dbReference type="ARBA" id="ARBA00004123"/>
    </source>
</evidence>
<dbReference type="InterPro" id="IPR001138">
    <property type="entry name" value="Zn2Cys6_DnaBD"/>
</dbReference>
<evidence type="ECO:0000313" key="5">
    <source>
        <dbReference type="EMBL" id="KAK7692747.1"/>
    </source>
</evidence>
<comment type="caution">
    <text evidence="5">The sequence shown here is derived from an EMBL/GenBank/DDBJ whole genome shotgun (WGS) entry which is preliminary data.</text>
</comment>
<feature type="compositionally biased region" description="Pro residues" evidence="3">
    <location>
        <begin position="165"/>
        <end position="175"/>
    </location>
</feature>
<proteinExistence type="predicted"/>
<evidence type="ECO:0000313" key="6">
    <source>
        <dbReference type="Proteomes" id="UP001385951"/>
    </source>
</evidence>
<feature type="region of interest" description="Disordered" evidence="3">
    <location>
        <begin position="368"/>
        <end position="410"/>
    </location>
</feature>
<dbReference type="PANTHER" id="PTHR31001:SF81">
    <property type="entry name" value="ZN(II)2CYS6 TRANSCRIPTION FACTOR"/>
    <property type="match status" value="1"/>
</dbReference>
<dbReference type="Proteomes" id="UP001385951">
    <property type="component" value="Unassembled WGS sequence"/>
</dbReference>
<feature type="compositionally biased region" description="Basic and acidic residues" evidence="3">
    <location>
        <begin position="19"/>
        <end position="32"/>
    </location>
</feature>
<dbReference type="Pfam" id="PF00172">
    <property type="entry name" value="Zn_clus"/>
    <property type="match status" value="1"/>
</dbReference>
<accession>A0AAW0GLE3</accession>
<dbReference type="Gene3D" id="4.10.240.10">
    <property type="entry name" value="Zn(2)-C6 fungal-type DNA-binding domain"/>
    <property type="match status" value="1"/>
</dbReference>
<dbReference type="EMBL" id="JASBNA010000004">
    <property type="protein sequence ID" value="KAK7692747.1"/>
    <property type="molecule type" value="Genomic_DNA"/>
</dbReference>
<evidence type="ECO:0000259" key="4">
    <source>
        <dbReference type="PROSITE" id="PS50048"/>
    </source>
</evidence>
<keyword evidence="2" id="KW-0539">Nucleus</keyword>
<dbReference type="PROSITE" id="PS50048">
    <property type="entry name" value="ZN2_CY6_FUNGAL_2"/>
    <property type="match status" value="1"/>
</dbReference>
<dbReference type="PANTHER" id="PTHR31001">
    <property type="entry name" value="UNCHARACTERIZED TRANSCRIPTIONAL REGULATORY PROTEIN"/>
    <property type="match status" value="1"/>
</dbReference>
<dbReference type="GO" id="GO:0000981">
    <property type="term" value="F:DNA-binding transcription factor activity, RNA polymerase II-specific"/>
    <property type="evidence" value="ECO:0007669"/>
    <property type="project" value="InterPro"/>
</dbReference>
<feature type="region of interest" description="Disordered" evidence="3">
    <location>
        <begin position="1"/>
        <end position="39"/>
    </location>
</feature>
<sequence>MSAIAETTTATTTTRRKKASVDAVKRSSEDDHRRKRRNRMTQSCLNCHTSKRMCDRKRPCGRCTQLGLTGLCVYEVDDPNQRNEVPDEQARLQKRVAELESVIRELKNKPHPRWVQNMPPGSDTPSKRSPPTIAIHPADLDGDSAMRAGSSGSSSPTIELHLPNDPVPHLSPPSPSNLLSSPSSSRSSGNSPSPIPTPPSPLALTPIDGHPPMHGSIPHGCDLTSLLSPYFESSGLNGILDGLLGCDGTSMSEPCFDQRLHETGGHCGCLHDTKSYNVILELSVRLRRAADILASSPKHSHGSDCSMHQRISALDKFTTEILANISSPVASYPTFSQHQHQPQMSYAASSRSSANALTMEPTVSPQALQGVRPWDFRGQSNSYPSPPSEDSFMSWEPVSRRPDWPQSGRR</sequence>
<reference evidence="5 6" key="1">
    <citation type="submission" date="2022-09" db="EMBL/GenBank/DDBJ databases">
        <authorList>
            <person name="Palmer J.M."/>
        </authorList>
    </citation>
    <scope>NUCLEOTIDE SEQUENCE [LARGE SCALE GENOMIC DNA]</scope>
    <source>
        <strain evidence="5 6">DSM 7382</strain>
    </source>
</reference>
<dbReference type="GO" id="GO:0005634">
    <property type="term" value="C:nucleus"/>
    <property type="evidence" value="ECO:0007669"/>
    <property type="project" value="UniProtKB-SubCell"/>
</dbReference>
<gene>
    <name evidence="5" type="ORF">QCA50_004380</name>
</gene>
<dbReference type="SUPFAM" id="SSF57701">
    <property type="entry name" value="Zn2/Cys6 DNA-binding domain"/>
    <property type="match status" value="1"/>
</dbReference>
<name>A0AAW0GLE3_9APHY</name>
<dbReference type="CDD" id="cd00067">
    <property type="entry name" value="GAL4"/>
    <property type="match status" value="1"/>
</dbReference>